<reference evidence="1 2" key="2">
    <citation type="journal article" date="2013" name="Plant Cell Physiol.">
        <title>Rice Annotation Project Database (RAP-DB): an integrative and interactive database for rice genomics.</title>
        <authorList>
            <person name="Sakai H."/>
            <person name="Lee S.S."/>
            <person name="Tanaka T."/>
            <person name="Numa H."/>
            <person name="Kim J."/>
            <person name="Kawahara Y."/>
            <person name="Wakimoto H."/>
            <person name="Yang C.C."/>
            <person name="Iwamoto M."/>
            <person name="Abe T."/>
            <person name="Yamada Y."/>
            <person name="Muto A."/>
            <person name="Inokuchi H."/>
            <person name="Ikemura T."/>
            <person name="Matsumoto T."/>
            <person name="Sasaki T."/>
            <person name="Itoh T."/>
        </authorList>
    </citation>
    <scope>NUCLEOTIDE SEQUENCE [LARGE SCALE GENOMIC DNA]</scope>
    <source>
        <strain evidence="2">cv. Nipponbare</strain>
    </source>
</reference>
<dbReference type="PaxDb" id="39947-A0A0P0XT58"/>
<reference evidence="2" key="1">
    <citation type="journal article" date="2005" name="Nature">
        <title>The map-based sequence of the rice genome.</title>
        <authorList>
            <consortium name="International rice genome sequencing project (IRGSP)"/>
            <person name="Matsumoto T."/>
            <person name="Wu J."/>
            <person name="Kanamori H."/>
            <person name="Katayose Y."/>
            <person name="Fujisawa M."/>
            <person name="Namiki N."/>
            <person name="Mizuno H."/>
            <person name="Yamamoto K."/>
            <person name="Antonio B.A."/>
            <person name="Baba T."/>
            <person name="Sakata K."/>
            <person name="Nagamura Y."/>
            <person name="Aoki H."/>
            <person name="Arikawa K."/>
            <person name="Arita K."/>
            <person name="Bito T."/>
            <person name="Chiden Y."/>
            <person name="Fujitsuka N."/>
            <person name="Fukunaka R."/>
            <person name="Hamada M."/>
            <person name="Harada C."/>
            <person name="Hayashi A."/>
            <person name="Hijishita S."/>
            <person name="Honda M."/>
            <person name="Hosokawa S."/>
            <person name="Ichikawa Y."/>
            <person name="Idonuma A."/>
            <person name="Iijima M."/>
            <person name="Ikeda M."/>
            <person name="Ikeno M."/>
            <person name="Ito K."/>
            <person name="Ito S."/>
            <person name="Ito T."/>
            <person name="Ito Y."/>
            <person name="Ito Y."/>
            <person name="Iwabuchi A."/>
            <person name="Kamiya K."/>
            <person name="Karasawa W."/>
            <person name="Kurita K."/>
            <person name="Katagiri S."/>
            <person name="Kikuta A."/>
            <person name="Kobayashi H."/>
            <person name="Kobayashi N."/>
            <person name="Machita K."/>
            <person name="Maehara T."/>
            <person name="Masukawa M."/>
            <person name="Mizubayashi T."/>
            <person name="Mukai Y."/>
            <person name="Nagasaki H."/>
            <person name="Nagata Y."/>
            <person name="Naito S."/>
            <person name="Nakashima M."/>
            <person name="Nakama Y."/>
            <person name="Nakamichi Y."/>
            <person name="Nakamura M."/>
            <person name="Meguro A."/>
            <person name="Negishi M."/>
            <person name="Ohta I."/>
            <person name="Ohta T."/>
            <person name="Okamoto M."/>
            <person name="Ono N."/>
            <person name="Saji S."/>
            <person name="Sakaguchi M."/>
            <person name="Sakai K."/>
            <person name="Shibata M."/>
            <person name="Shimokawa T."/>
            <person name="Song J."/>
            <person name="Takazaki Y."/>
            <person name="Terasawa K."/>
            <person name="Tsugane M."/>
            <person name="Tsuji K."/>
            <person name="Ueda S."/>
            <person name="Waki K."/>
            <person name="Yamagata H."/>
            <person name="Yamamoto M."/>
            <person name="Yamamoto S."/>
            <person name="Yamane H."/>
            <person name="Yoshiki S."/>
            <person name="Yoshihara R."/>
            <person name="Yukawa K."/>
            <person name="Zhong H."/>
            <person name="Yano M."/>
            <person name="Yuan Q."/>
            <person name="Ouyang S."/>
            <person name="Liu J."/>
            <person name="Jones K.M."/>
            <person name="Gansberger K."/>
            <person name="Moffat K."/>
            <person name="Hill J."/>
            <person name="Bera J."/>
            <person name="Fadrosh D."/>
            <person name="Jin S."/>
            <person name="Johri S."/>
            <person name="Kim M."/>
            <person name="Overton L."/>
            <person name="Reardon M."/>
            <person name="Tsitrin T."/>
            <person name="Vuong H."/>
            <person name="Weaver B."/>
            <person name="Ciecko A."/>
            <person name="Tallon L."/>
            <person name="Jackson J."/>
            <person name="Pai G."/>
            <person name="Aken S.V."/>
            <person name="Utterback T."/>
            <person name="Reidmuller S."/>
            <person name="Feldblyum T."/>
            <person name="Hsiao J."/>
            <person name="Zismann V."/>
            <person name="Iobst S."/>
            <person name="de Vazeille A.R."/>
            <person name="Buell C.R."/>
            <person name="Ying K."/>
            <person name="Li Y."/>
            <person name="Lu T."/>
            <person name="Huang Y."/>
            <person name="Zhao Q."/>
            <person name="Feng Q."/>
            <person name="Zhang L."/>
            <person name="Zhu J."/>
            <person name="Weng Q."/>
            <person name="Mu J."/>
            <person name="Lu Y."/>
            <person name="Fan D."/>
            <person name="Liu Y."/>
            <person name="Guan J."/>
            <person name="Zhang Y."/>
            <person name="Yu S."/>
            <person name="Liu X."/>
            <person name="Zhang Y."/>
            <person name="Hong G."/>
            <person name="Han B."/>
            <person name="Choisne N."/>
            <person name="Demange N."/>
            <person name="Orjeda G."/>
            <person name="Samain S."/>
            <person name="Cattolico L."/>
            <person name="Pelletier E."/>
            <person name="Couloux A."/>
            <person name="Segurens B."/>
            <person name="Wincker P."/>
            <person name="D'Hont A."/>
            <person name="Scarpelli C."/>
            <person name="Weissenbach J."/>
            <person name="Salanoubat M."/>
            <person name="Quetier F."/>
            <person name="Yu Y."/>
            <person name="Kim H.R."/>
            <person name="Rambo T."/>
            <person name="Currie J."/>
            <person name="Collura K."/>
            <person name="Luo M."/>
            <person name="Yang T."/>
            <person name="Ammiraju J.S.S."/>
            <person name="Engler F."/>
            <person name="Soderlund C."/>
            <person name="Wing R.A."/>
            <person name="Palmer L.E."/>
            <person name="de la Bastide M."/>
            <person name="Spiegel L."/>
            <person name="Nascimento L."/>
            <person name="Zutavern T."/>
            <person name="O'Shaughnessy A."/>
            <person name="Dike S."/>
            <person name="Dedhia N."/>
            <person name="Preston R."/>
            <person name="Balija V."/>
            <person name="McCombie W.R."/>
            <person name="Chow T."/>
            <person name="Chen H."/>
            <person name="Chung M."/>
            <person name="Chen C."/>
            <person name="Shaw J."/>
            <person name="Wu H."/>
            <person name="Hsiao K."/>
            <person name="Chao Y."/>
            <person name="Chu M."/>
            <person name="Cheng C."/>
            <person name="Hour A."/>
            <person name="Lee P."/>
            <person name="Lin S."/>
            <person name="Lin Y."/>
            <person name="Liou J."/>
            <person name="Liu S."/>
            <person name="Hsing Y."/>
            <person name="Raghuvanshi S."/>
            <person name="Mohanty A."/>
            <person name="Bharti A.K."/>
            <person name="Gaur A."/>
            <person name="Gupta V."/>
            <person name="Kumar D."/>
            <person name="Ravi V."/>
            <person name="Vij S."/>
            <person name="Kapur A."/>
            <person name="Khurana P."/>
            <person name="Khurana P."/>
            <person name="Khurana J.P."/>
            <person name="Tyagi A.K."/>
            <person name="Gaikwad K."/>
            <person name="Singh A."/>
            <person name="Dalal V."/>
            <person name="Srivastava S."/>
            <person name="Dixit A."/>
            <person name="Pal A.K."/>
            <person name="Ghazi I.A."/>
            <person name="Yadav M."/>
            <person name="Pandit A."/>
            <person name="Bhargava A."/>
            <person name="Sureshbabu K."/>
            <person name="Batra K."/>
            <person name="Sharma T.R."/>
            <person name="Mohapatra T."/>
            <person name="Singh N.K."/>
            <person name="Messing J."/>
            <person name="Nelson A.B."/>
            <person name="Fuks G."/>
            <person name="Kavchok S."/>
            <person name="Keizer G."/>
            <person name="Linton E."/>
            <person name="Llaca V."/>
            <person name="Song R."/>
            <person name="Tanyolac B."/>
            <person name="Young S."/>
            <person name="Ho-Il K."/>
            <person name="Hahn J.H."/>
            <person name="Sangsakoo G."/>
            <person name="Vanavichit A."/>
            <person name="de Mattos Luiz.A.T."/>
            <person name="Zimmer P.D."/>
            <person name="Malone G."/>
            <person name="Dellagostin O."/>
            <person name="de Oliveira A.C."/>
            <person name="Bevan M."/>
            <person name="Bancroft I."/>
            <person name="Minx P."/>
            <person name="Cordum H."/>
            <person name="Wilson R."/>
            <person name="Cheng Z."/>
            <person name="Jin W."/>
            <person name="Jiang J."/>
            <person name="Leong S.A."/>
            <person name="Iwama H."/>
            <person name="Gojobori T."/>
            <person name="Itoh T."/>
            <person name="Niimura Y."/>
            <person name="Fujii Y."/>
            <person name="Habara T."/>
            <person name="Sakai H."/>
            <person name="Sato Y."/>
            <person name="Wilson G."/>
            <person name="Kumar K."/>
            <person name="McCouch S."/>
            <person name="Juretic N."/>
            <person name="Hoen D."/>
            <person name="Wright S."/>
            <person name="Bruskiewich R."/>
            <person name="Bureau T."/>
            <person name="Miyao A."/>
            <person name="Hirochika H."/>
            <person name="Nishikawa T."/>
            <person name="Kadowaki K."/>
            <person name="Sugiura M."/>
            <person name="Burr B."/>
            <person name="Sasaki T."/>
        </authorList>
    </citation>
    <scope>NUCLEOTIDE SEQUENCE [LARGE SCALE GENOMIC DNA]</scope>
    <source>
        <strain evidence="2">cv. Nipponbare</strain>
    </source>
</reference>
<name>A0A0P0XT58_ORYSJ</name>
<reference evidence="1 2" key="3">
    <citation type="journal article" date="2013" name="Rice">
        <title>Improvement of the Oryza sativa Nipponbare reference genome using next generation sequence and optical map data.</title>
        <authorList>
            <person name="Kawahara Y."/>
            <person name="de la Bastide M."/>
            <person name="Hamilton J.P."/>
            <person name="Kanamori H."/>
            <person name="McCombie W.R."/>
            <person name="Ouyang S."/>
            <person name="Schwartz D.C."/>
            <person name="Tanaka T."/>
            <person name="Wu J."/>
            <person name="Zhou S."/>
            <person name="Childs K.L."/>
            <person name="Davidson R.M."/>
            <person name="Lin H."/>
            <person name="Quesada-Ocampo L."/>
            <person name="Vaillancourt B."/>
            <person name="Sakai H."/>
            <person name="Lee S.S."/>
            <person name="Kim J."/>
            <person name="Numa H."/>
            <person name="Itoh T."/>
            <person name="Buell C.R."/>
            <person name="Matsumoto T."/>
        </authorList>
    </citation>
    <scope>NUCLEOTIDE SEQUENCE [LARGE SCALE GENOMIC DNA]</scope>
    <source>
        <strain evidence="2">cv. Nipponbare</strain>
    </source>
</reference>
<dbReference type="AlphaFoldDB" id="A0A0P0XT58"/>
<proteinExistence type="predicted"/>
<evidence type="ECO:0000313" key="2">
    <source>
        <dbReference type="Proteomes" id="UP000059680"/>
    </source>
</evidence>
<dbReference type="Proteomes" id="UP000059680">
    <property type="component" value="Chromosome 10"/>
</dbReference>
<evidence type="ECO:0000313" key="1">
    <source>
        <dbReference type="EMBL" id="BAT10236.1"/>
    </source>
</evidence>
<keyword evidence="2" id="KW-1185">Reference proteome</keyword>
<dbReference type="EMBL" id="AP014966">
    <property type="protein sequence ID" value="BAT10236.1"/>
    <property type="molecule type" value="Genomic_DNA"/>
</dbReference>
<gene>
    <name evidence="1" type="ordered locus">Os10g0202050</name>
    <name evidence="1" type="ORF">OSNPB_100202050</name>
</gene>
<sequence>MSPVSPPLPRCSSLLMGMGGSGMGSSLEDVPLCRCWCDPRRPRTNGIDGDRFVQHRLLVSTIVPGLVVVLARQGGHQMQTAKLPPAGHGQHAVVCPAGLDHLLTASIVTARKRDAPSLVTAGAMLLVPGRTPNPWSSLSEAGFVSHHHRRSFSIACS</sequence>
<protein>
    <submittedName>
        <fullName evidence="1">Os10g0202050 protein</fullName>
    </submittedName>
</protein>
<dbReference type="InParanoid" id="A0A0P0XT58"/>
<organism evidence="1 2">
    <name type="scientific">Oryza sativa subsp. japonica</name>
    <name type="common">Rice</name>
    <dbReference type="NCBI Taxonomy" id="39947"/>
    <lineage>
        <taxon>Eukaryota</taxon>
        <taxon>Viridiplantae</taxon>
        <taxon>Streptophyta</taxon>
        <taxon>Embryophyta</taxon>
        <taxon>Tracheophyta</taxon>
        <taxon>Spermatophyta</taxon>
        <taxon>Magnoliopsida</taxon>
        <taxon>Liliopsida</taxon>
        <taxon>Poales</taxon>
        <taxon>Poaceae</taxon>
        <taxon>BOP clade</taxon>
        <taxon>Oryzoideae</taxon>
        <taxon>Oryzeae</taxon>
        <taxon>Oryzinae</taxon>
        <taxon>Oryza</taxon>
        <taxon>Oryza sativa</taxon>
    </lineage>
</organism>
<accession>A0A0P0XT58</accession>